<dbReference type="EMBL" id="CAXHTA020000018">
    <property type="protein sequence ID" value="CAL5228292.1"/>
    <property type="molecule type" value="Genomic_DNA"/>
</dbReference>
<keyword evidence="6 7" id="KW-0472">Membrane</keyword>
<dbReference type="PANTHER" id="PTHR10981">
    <property type="entry name" value="BATTENIN"/>
    <property type="match status" value="1"/>
</dbReference>
<keyword evidence="3" id="KW-0813">Transport</keyword>
<sequence>MVPAPTSRSAAEWRVLAAFGSLGLLNNAGYVIMIAGANEISQSSVGLVYFCAIFPTLLVKLTGPYWFHYVSYGARMWASAALMSAAYTTVAFSQDVEWQLLGVVLSAVQGGLGEASCLAMCTFFDSRAAITLWSSGTGFAGVAGYTWVGVMHTILGFSFATTLMIANATSVAWLLCYYLLLKPATGAPHRSKSEEEQGFAESAAWQEPVVASEKAPINENSQASLAGLAAGDALEEGAPVGERLQLLVEEQPSSAPAPVSNACPGPLAPLAMTHRMHWRERLQRTLDLWPYMAPLTLVYFAEYVLQSGAWTAIGFPVDSPDARHTFYTYANWVYQIGVFTSRSSGLLFQADRGVLLAMPLLQVGMLVFFLLVAVFHFMYSWWLLSLCLCTGLLGGAVYVNAFTLLAKEVEPSLREFSLSAASLADSVGIALADICGIMVQGCLFKANGLTGAAFKCSTS</sequence>
<dbReference type="PANTHER" id="PTHR10981:SF0">
    <property type="entry name" value="BATTENIN"/>
    <property type="match status" value="1"/>
</dbReference>
<gene>
    <name evidence="8" type="primary">g11397</name>
    <name evidence="8" type="ORF">VP750_LOCUS10198</name>
</gene>
<feature type="transmembrane region" description="Helical" evidence="7">
    <location>
        <begin position="381"/>
        <end position="406"/>
    </location>
</feature>
<dbReference type="InterPro" id="IPR036259">
    <property type="entry name" value="MFS_trans_sf"/>
</dbReference>
<dbReference type="Proteomes" id="UP001497392">
    <property type="component" value="Unassembled WGS sequence"/>
</dbReference>
<comment type="similarity">
    <text evidence="2 7">Belongs to the battenin family.</text>
</comment>
<feature type="transmembrane region" description="Helical" evidence="7">
    <location>
        <begin position="128"/>
        <end position="148"/>
    </location>
</feature>
<dbReference type="Pfam" id="PF02487">
    <property type="entry name" value="CLN3"/>
    <property type="match status" value="1"/>
</dbReference>
<proteinExistence type="inferred from homology"/>
<name>A0ABP1G914_9CHLO</name>
<keyword evidence="9" id="KW-1185">Reference proteome</keyword>
<evidence type="ECO:0000313" key="8">
    <source>
        <dbReference type="EMBL" id="CAL5228292.1"/>
    </source>
</evidence>
<feature type="transmembrane region" description="Helical" evidence="7">
    <location>
        <begin position="47"/>
        <end position="67"/>
    </location>
</feature>
<comment type="caution">
    <text evidence="8">The sequence shown here is derived from an EMBL/GenBank/DDBJ whole genome shotgun (WGS) entry which is preliminary data.</text>
</comment>
<evidence type="ECO:0000256" key="5">
    <source>
        <dbReference type="ARBA" id="ARBA00022989"/>
    </source>
</evidence>
<dbReference type="SUPFAM" id="SSF103473">
    <property type="entry name" value="MFS general substrate transporter"/>
    <property type="match status" value="1"/>
</dbReference>
<keyword evidence="4 7" id="KW-0812">Transmembrane</keyword>
<evidence type="ECO:0000256" key="1">
    <source>
        <dbReference type="ARBA" id="ARBA00004127"/>
    </source>
</evidence>
<evidence type="ECO:0000313" key="9">
    <source>
        <dbReference type="Proteomes" id="UP001497392"/>
    </source>
</evidence>
<organism evidence="8 9">
    <name type="scientific">Coccomyxa viridis</name>
    <dbReference type="NCBI Taxonomy" id="1274662"/>
    <lineage>
        <taxon>Eukaryota</taxon>
        <taxon>Viridiplantae</taxon>
        <taxon>Chlorophyta</taxon>
        <taxon>core chlorophytes</taxon>
        <taxon>Trebouxiophyceae</taxon>
        <taxon>Trebouxiophyceae incertae sedis</taxon>
        <taxon>Coccomyxaceae</taxon>
        <taxon>Coccomyxa</taxon>
    </lineage>
</organism>
<comment type="caution">
    <text evidence="7">Lacks conserved residue(s) required for the propagation of feature annotation.</text>
</comment>
<evidence type="ECO:0000256" key="4">
    <source>
        <dbReference type="ARBA" id="ARBA00022692"/>
    </source>
</evidence>
<keyword evidence="5 7" id="KW-1133">Transmembrane helix</keyword>
<reference evidence="8 9" key="1">
    <citation type="submission" date="2024-06" db="EMBL/GenBank/DDBJ databases">
        <authorList>
            <person name="Kraege A."/>
            <person name="Thomma B."/>
        </authorList>
    </citation>
    <scope>NUCLEOTIDE SEQUENCE [LARGE SCALE GENOMIC DNA]</scope>
</reference>
<feature type="transmembrane region" description="Helical" evidence="7">
    <location>
        <begin position="154"/>
        <end position="180"/>
    </location>
</feature>
<comment type="subcellular location">
    <subcellularLocation>
        <location evidence="1">Endomembrane system</location>
        <topology evidence="1">Multi-pass membrane protein</topology>
    </subcellularLocation>
</comment>
<protein>
    <submittedName>
        <fullName evidence="8">G11397 protein</fullName>
    </submittedName>
</protein>
<evidence type="ECO:0000256" key="3">
    <source>
        <dbReference type="ARBA" id="ARBA00022448"/>
    </source>
</evidence>
<evidence type="ECO:0000256" key="7">
    <source>
        <dbReference type="RuleBase" id="RU361113"/>
    </source>
</evidence>
<accession>A0ABP1G914</accession>
<feature type="transmembrane region" description="Helical" evidence="7">
    <location>
        <begin position="354"/>
        <end position="375"/>
    </location>
</feature>
<dbReference type="InterPro" id="IPR003492">
    <property type="entry name" value="Battenin_disease_Cln3"/>
</dbReference>
<evidence type="ECO:0000256" key="2">
    <source>
        <dbReference type="ARBA" id="ARBA00007467"/>
    </source>
</evidence>
<evidence type="ECO:0000256" key="6">
    <source>
        <dbReference type="ARBA" id="ARBA00023136"/>
    </source>
</evidence>
<dbReference type="PRINTS" id="PR01315">
    <property type="entry name" value="BATTENIN"/>
</dbReference>
<dbReference type="Gene3D" id="1.20.1250.20">
    <property type="entry name" value="MFS general substrate transporter like domains"/>
    <property type="match status" value="1"/>
</dbReference>